<dbReference type="GO" id="GO:0032784">
    <property type="term" value="P:regulation of DNA-templated transcription elongation"/>
    <property type="evidence" value="ECO:0007669"/>
    <property type="project" value="InterPro"/>
</dbReference>
<dbReference type="Proteomes" id="UP000287527">
    <property type="component" value="Unassembled WGS sequence"/>
</dbReference>
<dbReference type="InterPro" id="IPR036953">
    <property type="entry name" value="GreA/GreB_C_sf"/>
</dbReference>
<name>A0A3S3QE05_9FLAO</name>
<dbReference type="AlphaFoldDB" id="A0A3S3QE05"/>
<dbReference type="OrthoDB" id="192847at2"/>
<evidence type="ECO:0000313" key="3">
    <source>
        <dbReference type="Proteomes" id="UP000287527"/>
    </source>
</evidence>
<dbReference type="RefSeq" id="WP_128389157.1">
    <property type="nucleotide sequence ID" value="NZ_SBII01000003.1"/>
</dbReference>
<dbReference type="EMBL" id="SBII01000003">
    <property type="protein sequence ID" value="RWX01620.1"/>
    <property type="molecule type" value="Genomic_DNA"/>
</dbReference>
<dbReference type="InterPro" id="IPR023459">
    <property type="entry name" value="Tscrpt_elong_fac_GreA/B_fam"/>
</dbReference>
<comment type="caution">
    <text evidence="2">The sequence shown here is derived from an EMBL/GenBank/DDBJ whole genome shotgun (WGS) entry which is preliminary data.</text>
</comment>
<evidence type="ECO:0000313" key="2">
    <source>
        <dbReference type="EMBL" id="RWX01620.1"/>
    </source>
</evidence>
<accession>A0A3S3QE05</accession>
<sequence>MNPIPTLTLNDYTILRDLIKNNTDARIAKEVNQLSSELNRAIIDKTDKPIAETIVQINSNVEVEDIKTGQKLKIKIVLPRESNVKEGKISVFAPLSVALIGFSKNDEVVWEMPAGVKNIKIVEVTN</sequence>
<dbReference type="InterPro" id="IPR001437">
    <property type="entry name" value="Tscrpt_elong_fac_GreA/B_C"/>
</dbReference>
<proteinExistence type="predicted"/>
<reference evidence="2 3" key="1">
    <citation type="submission" date="2019-01" db="EMBL/GenBank/DDBJ databases">
        <title>Flavobacterium sp. nov.,isolated from freshwater.</title>
        <authorList>
            <person name="Zhang R."/>
            <person name="Du Z.-J."/>
        </authorList>
    </citation>
    <scope>NUCLEOTIDE SEQUENCE [LARGE SCALE GENOMIC DNA]</scope>
    <source>
        <strain evidence="2 3">1E403</strain>
    </source>
</reference>
<dbReference type="SUPFAM" id="SSF54534">
    <property type="entry name" value="FKBP-like"/>
    <property type="match status" value="1"/>
</dbReference>
<dbReference type="GO" id="GO:0070063">
    <property type="term" value="F:RNA polymerase binding"/>
    <property type="evidence" value="ECO:0007669"/>
    <property type="project" value="InterPro"/>
</dbReference>
<organism evidence="2 3">
    <name type="scientific">Flavobacterium cerinum</name>
    <dbReference type="NCBI Taxonomy" id="2502784"/>
    <lineage>
        <taxon>Bacteria</taxon>
        <taxon>Pseudomonadati</taxon>
        <taxon>Bacteroidota</taxon>
        <taxon>Flavobacteriia</taxon>
        <taxon>Flavobacteriales</taxon>
        <taxon>Flavobacteriaceae</taxon>
        <taxon>Flavobacterium</taxon>
    </lineage>
</organism>
<dbReference type="PIRSF" id="PIRSF006092">
    <property type="entry name" value="GreA_GreB"/>
    <property type="match status" value="1"/>
</dbReference>
<dbReference type="GO" id="GO:0006354">
    <property type="term" value="P:DNA-templated transcription elongation"/>
    <property type="evidence" value="ECO:0007669"/>
    <property type="project" value="TreeGrafter"/>
</dbReference>
<gene>
    <name evidence="2" type="ORF">EPI11_06630</name>
</gene>
<keyword evidence="3" id="KW-1185">Reference proteome</keyword>
<evidence type="ECO:0000259" key="1">
    <source>
        <dbReference type="Pfam" id="PF01272"/>
    </source>
</evidence>
<dbReference type="Gene3D" id="3.10.50.30">
    <property type="entry name" value="Transcription elongation factor, GreA/GreB, C-terminal domain"/>
    <property type="match status" value="1"/>
</dbReference>
<dbReference type="Pfam" id="PF01272">
    <property type="entry name" value="GreA_GreB"/>
    <property type="match status" value="1"/>
</dbReference>
<dbReference type="GO" id="GO:0003677">
    <property type="term" value="F:DNA binding"/>
    <property type="evidence" value="ECO:0007669"/>
    <property type="project" value="InterPro"/>
</dbReference>
<dbReference type="PANTHER" id="PTHR30437:SF5">
    <property type="entry name" value="REGULATOR OF NUCLEOSIDE DIPHOSPHATE KINASE"/>
    <property type="match status" value="1"/>
</dbReference>
<feature type="domain" description="Transcription elongation factor GreA/GreB C-terminal" evidence="1">
    <location>
        <begin position="53"/>
        <end position="125"/>
    </location>
</feature>
<protein>
    <recommendedName>
        <fullName evidence="1">Transcription elongation factor GreA/GreB C-terminal domain-containing protein</fullName>
    </recommendedName>
</protein>
<dbReference type="PANTHER" id="PTHR30437">
    <property type="entry name" value="TRANSCRIPTION ELONGATION FACTOR GREA"/>
    <property type="match status" value="1"/>
</dbReference>